<feature type="region of interest" description="Disordered" evidence="1">
    <location>
        <begin position="1"/>
        <end position="21"/>
    </location>
</feature>
<reference evidence="2 3" key="1">
    <citation type="submission" date="2020-08" db="EMBL/GenBank/DDBJ databases">
        <title>Sequencing the genomes of 1000 actinobacteria strains.</title>
        <authorList>
            <person name="Klenk H.-P."/>
        </authorList>
    </citation>
    <scope>NUCLEOTIDE SEQUENCE [LARGE SCALE GENOMIC DNA]</scope>
    <source>
        <strain evidence="2 3">DSM 23889</strain>
    </source>
</reference>
<protein>
    <submittedName>
        <fullName evidence="2">Uncharacterized protein</fullName>
    </submittedName>
</protein>
<sequence>MAPHVNDTTLRTGKSTTPRDSGEIDVAGWVCQARYPVLTWFEDDVRAIEAPWAFEYVRASLVPCLLAHGYEVPTAPGPREFADRWRTDAAFDPYALVGEAAGDRARAAARCPAPETVLEGAG</sequence>
<dbReference type="AlphaFoldDB" id="A0A840X3E3"/>
<feature type="compositionally biased region" description="Polar residues" evidence="1">
    <location>
        <begin position="1"/>
        <end position="19"/>
    </location>
</feature>
<dbReference type="Proteomes" id="UP000552883">
    <property type="component" value="Unassembled WGS sequence"/>
</dbReference>
<proteinExistence type="predicted"/>
<dbReference type="RefSeq" id="WP_153982682.1">
    <property type="nucleotide sequence ID" value="NZ_JACHBS010000001.1"/>
</dbReference>
<evidence type="ECO:0000256" key="1">
    <source>
        <dbReference type="SAM" id="MobiDB-lite"/>
    </source>
</evidence>
<evidence type="ECO:0000313" key="2">
    <source>
        <dbReference type="EMBL" id="MBB5617023.1"/>
    </source>
</evidence>
<name>A0A840X3E3_9MICO</name>
<accession>A0A840X3E3</accession>
<organism evidence="2 3">
    <name type="scientific">Microcella frigidaquae</name>
    <dbReference type="NCBI Taxonomy" id="424758"/>
    <lineage>
        <taxon>Bacteria</taxon>
        <taxon>Bacillati</taxon>
        <taxon>Actinomycetota</taxon>
        <taxon>Actinomycetes</taxon>
        <taxon>Micrococcales</taxon>
        <taxon>Microbacteriaceae</taxon>
        <taxon>Microcella</taxon>
    </lineage>
</organism>
<dbReference type="OrthoDB" id="5107587at2"/>
<comment type="caution">
    <text evidence="2">The sequence shown here is derived from an EMBL/GenBank/DDBJ whole genome shotgun (WGS) entry which is preliminary data.</text>
</comment>
<gene>
    <name evidence="2" type="ORF">BJ959_000519</name>
</gene>
<dbReference type="EMBL" id="JACHBS010000001">
    <property type="protein sequence ID" value="MBB5617023.1"/>
    <property type="molecule type" value="Genomic_DNA"/>
</dbReference>
<keyword evidence="3" id="KW-1185">Reference proteome</keyword>
<evidence type="ECO:0000313" key="3">
    <source>
        <dbReference type="Proteomes" id="UP000552883"/>
    </source>
</evidence>